<proteinExistence type="predicted"/>
<dbReference type="EMBL" id="BMAU01021354">
    <property type="protein sequence ID" value="GFY19972.1"/>
    <property type="molecule type" value="Genomic_DNA"/>
</dbReference>
<sequence>MCKTCLVDRFVTGSHVFSLACPLGSLKPEIMITLFQPKPRREEHDAEFQLMSGPPNSSDINQIEYIWDVMGRKLRVQRPPIRNMSDLCDRCLKIWYNLSPAIYQVLVASMPRRVEAVLYTKGELTRY</sequence>
<dbReference type="PROSITE" id="PS51257">
    <property type="entry name" value="PROKAR_LIPOPROTEIN"/>
    <property type="match status" value="1"/>
</dbReference>
<name>A0A8X6VII2_TRICX</name>
<dbReference type="InterPro" id="IPR036397">
    <property type="entry name" value="RNaseH_sf"/>
</dbReference>
<comment type="caution">
    <text evidence="1">The sequence shown here is derived from an EMBL/GenBank/DDBJ whole genome shotgun (WGS) entry which is preliminary data.</text>
</comment>
<reference evidence="1" key="1">
    <citation type="submission" date="2020-08" db="EMBL/GenBank/DDBJ databases">
        <title>Multicomponent nature underlies the extraordinary mechanical properties of spider dragline silk.</title>
        <authorList>
            <person name="Kono N."/>
            <person name="Nakamura H."/>
            <person name="Mori M."/>
            <person name="Yoshida Y."/>
            <person name="Ohtoshi R."/>
            <person name="Malay A.D."/>
            <person name="Moran D.A.P."/>
            <person name="Tomita M."/>
            <person name="Numata K."/>
            <person name="Arakawa K."/>
        </authorList>
    </citation>
    <scope>NUCLEOTIDE SEQUENCE</scope>
</reference>
<evidence type="ECO:0000313" key="2">
    <source>
        <dbReference type="Proteomes" id="UP000887159"/>
    </source>
</evidence>
<protein>
    <submittedName>
        <fullName evidence="1">Transposase domain containing protein</fullName>
    </submittedName>
</protein>
<keyword evidence="2" id="KW-1185">Reference proteome</keyword>
<dbReference type="Proteomes" id="UP000887159">
    <property type="component" value="Unassembled WGS sequence"/>
</dbReference>
<dbReference type="AlphaFoldDB" id="A0A8X6VII2"/>
<organism evidence="1 2">
    <name type="scientific">Trichonephila clavipes</name>
    <name type="common">Golden silk orbweaver</name>
    <name type="synonym">Nephila clavipes</name>
    <dbReference type="NCBI Taxonomy" id="2585209"/>
    <lineage>
        <taxon>Eukaryota</taxon>
        <taxon>Metazoa</taxon>
        <taxon>Ecdysozoa</taxon>
        <taxon>Arthropoda</taxon>
        <taxon>Chelicerata</taxon>
        <taxon>Arachnida</taxon>
        <taxon>Araneae</taxon>
        <taxon>Araneomorphae</taxon>
        <taxon>Entelegynae</taxon>
        <taxon>Araneoidea</taxon>
        <taxon>Nephilidae</taxon>
        <taxon>Trichonephila</taxon>
    </lineage>
</organism>
<dbReference type="GO" id="GO:0003676">
    <property type="term" value="F:nucleic acid binding"/>
    <property type="evidence" value="ECO:0007669"/>
    <property type="project" value="InterPro"/>
</dbReference>
<evidence type="ECO:0000313" key="1">
    <source>
        <dbReference type="EMBL" id="GFY19972.1"/>
    </source>
</evidence>
<gene>
    <name evidence="1" type="primary">RF55_22990</name>
    <name evidence="1" type="ORF">TNCV_2146651</name>
</gene>
<dbReference type="Gene3D" id="3.30.420.10">
    <property type="entry name" value="Ribonuclease H-like superfamily/Ribonuclease H"/>
    <property type="match status" value="1"/>
</dbReference>
<accession>A0A8X6VII2</accession>